<dbReference type="Pfam" id="PF08159">
    <property type="entry name" value="NUC153"/>
    <property type="match status" value="1"/>
</dbReference>
<dbReference type="Pfam" id="PF25121">
    <property type="entry name" value="RRM_ESF1"/>
    <property type="match status" value="1"/>
</dbReference>
<gene>
    <name evidence="8" type="ORF">PBRASI_LOCUS4120</name>
</gene>
<dbReference type="PANTHER" id="PTHR12202:SF0">
    <property type="entry name" value="ESF1 HOMOLOG"/>
    <property type="match status" value="1"/>
</dbReference>
<evidence type="ECO:0000259" key="7">
    <source>
        <dbReference type="Pfam" id="PF25121"/>
    </source>
</evidence>
<comment type="subcellular location">
    <subcellularLocation>
        <location evidence="1">Nucleus</location>
        <location evidence="1">Nucleolus</location>
    </subcellularLocation>
</comment>
<evidence type="ECO:0000313" key="9">
    <source>
        <dbReference type="Proteomes" id="UP000789739"/>
    </source>
</evidence>
<feature type="compositionally biased region" description="Basic and acidic residues" evidence="5">
    <location>
        <begin position="225"/>
        <end position="243"/>
    </location>
</feature>
<feature type="compositionally biased region" description="Basic and acidic residues" evidence="5">
    <location>
        <begin position="501"/>
        <end position="516"/>
    </location>
</feature>
<name>A0A9N9FG46_9GLOM</name>
<dbReference type="GO" id="GO:0005730">
    <property type="term" value="C:nucleolus"/>
    <property type="evidence" value="ECO:0007669"/>
    <property type="project" value="UniProtKB-SubCell"/>
</dbReference>
<feature type="region of interest" description="Disordered" evidence="5">
    <location>
        <begin position="76"/>
        <end position="175"/>
    </location>
</feature>
<dbReference type="PANTHER" id="PTHR12202">
    <property type="entry name" value="ESF1 HOMOLOG"/>
    <property type="match status" value="1"/>
</dbReference>
<dbReference type="GO" id="GO:0006364">
    <property type="term" value="P:rRNA processing"/>
    <property type="evidence" value="ECO:0007669"/>
    <property type="project" value="InterPro"/>
</dbReference>
<dbReference type="OrthoDB" id="431825at2759"/>
<accession>A0A9N9FG46</accession>
<feature type="compositionally biased region" description="Acidic residues" evidence="5">
    <location>
        <begin position="111"/>
        <end position="130"/>
    </location>
</feature>
<keyword evidence="9" id="KW-1185">Reference proteome</keyword>
<feature type="domain" description="NUC153" evidence="6">
    <location>
        <begin position="565"/>
        <end position="593"/>
    </location>
</feature>
<feature type="region of interest" description="Disordered" evidence="5">
    <location>
        <begin position="598"/>
        <end position="626"/>
    </location>
</feature>
<evidence type="ECO:0000256" key="1">
    <source>
        <dbReference type="ARBA" id="ARBA00004604"/>
    </source>
</evidence>
<feature type="compositionally biased region" description="Basic and acidic residues" evidence="5">
    <location>
        <begin position="156"/>
        <end position="167"/>
    </location>
</feature>
<keyword evidence="3" id="KW-0175">Coiled coil</keyword>
<dbReference type="InterPro" id="IPR012580">
    <property type="entry name" value="NUC153"/>
</dbReference>
<dbReference type="InterPro" id="IPR039754">
    <property type="entry name" value="Esf1"/>
</dbReference>
<proteinExistence type="inferred from homology"/>
<dbReference type="AlphaFoldDB" id="A0A9N9FG46"/>
<dbReference type="EMBL" id="CAJVPI010000407">
    <property type="protein sequence ID" value="CAG8531224.1"/>
    <property type="molecule type" value="Genomic_DNA"/>
</dbReference>
<dbReference type="GO" id="GO:0003723">
    <property type="term" value="F:RNA binding"/>
    <property type="evidence" value="ECO:0007669"/>
    <property type="project" value="TreeGrafter"/>
</dbReference>
<evidence type="ECO:0000313" key="8">
    <source>
        <dbReference type="EMBL" id="CAG8531224.1"/>
    </source>
</evidence>
<evidence type="ECO:0000259" key="6">
    <source>
        <dbReference type="Pfam" id="PF08159"/>
    </source>
</evidence>
<comment type="similarity">
    <text evidence="2">Belongs to the ESF1 family.</text>
</comment>
<evidence type="ECO:0000256" key="3">
    <source>
        <dbReference type="ARBA" id="ARBA00023054"/>
    </source>
</evidence>
<evidence type="ECO:0000256" key="4">
    <source>
        <dbReference type="ARBA" id="ARBA00023242"/>
    </source>
</evidence>
<organism evidence="8 9">
    <name type="scientific">Paraglomus brasilianum</name>
    <dbReference type="NCBI Taxonomy" id="144538"/>
    <lineage>
        <taxon>Eukaryota</taxon>
        <taxon>Fungi</taxon>
        <taxon>Fungi incertae sedis</taxon>
        <taxon>Mucoromycota</taxon>
        <taxon>Glomeromycotina</taxon>
        <taxon>Glomeromycetes</taxon>
        <taxon>Paraglomerales</taxon>
        <taxon>Paraglomeraceae</taxon>
        <taxon>Paraglomus</taxon>
    </lineage>
</organism>
<feature type="compositionally biased region" description="Basic and acidic residues" evidence="5">
    <location>
        <begin position="76"/>
        <end position="110"/>
    </location>
</feature>
<feature type="compositionally biased region" description="Basic and acidic residues" evidence="5">
    <location>
        <begin position="609"/>
        <end position="618"/>
    </location>
</feature>
<evidence type="ECO:0000256" key="5">
    <source>
        <dbReference type="SAM" id="MobiDB-lite"/>
    </source>
</evidence>
<feature type="compositionally biased region" description="Acidic residues" evidence="5">
    <location>
        <begin position="244"/>
        <end position="253"/>
    </location>
</feature>
<dbReference type="InterPro" id="IPR056750">
    <property type="entry name" value="RRM_ESF1"/>
</dbReference>
<feature type="region of interest" description="Disordered" evidence="5">
    <location>
        <begin position="472"/>
        <end position="523"/>
    </location>
</feature>
<reference evidence="8" key="1">
    <citation type="submission" date="2021-06" db="EMBL/GenBank/DDBJ databases">
        <authorList>
            <person name="Kallberg Y."/>
            <person name="Tangrot J."/>
            <person name="Rosling A."/>
        </authorList>
    </citation>
    <scope>NUCLEOTIDE SEQUENCE</scope>
    <source>
        <strain evidence="8">BR232B</strain>
    </source>
</reference>
<dbReference type="Proteomes" id="UP000789739">
    <property type="component" value="Unassembled WGS sequence"/>
</dbReference>
<protein>
    <submittedName>
        <fullName evidence="8">4223_t:CDS:1</fullName>
    </submittedName>
</protein>
<comment type="caution">
    <text evidence="8">The sequence shown here is derived from an EMBL/GenBank/DDBJ whole genome shotgun (WGS) entry which is preliminary data.</text>
</comment>
<feature type="compositionally biased region" description="Polar residues" evidence="5">
    <location>
        <begin position="1"/>
        <end position="10"/>
    </location>
</feature>
<sequence length="656" mass="76123">MSSQSSSTKQDALETLRKNSNKPKINQKGTKRKLGRSRDSDVITDDPRFAHVHDDPRFIRPNRRDMKVKIDERFKQMLDAKDFSDTPKVDKYGRNLPSDHAEKELRRFYTLEEENEDKNDFADDVSDSDLSDFMQSTYDPARGEGLVSSSSESDTDDGHVTNDRQSQDEAENIPRGAETHRFACVNLDWDNLKSIDLMKVFNAFKPEGSVIRSVKIFPSEFGKERLEKEQRHGPPKEIFKKPESDEDLSSEDAEDDIDYGKINIKKIIKEGVAEDFDENALRKYQLERLKYYYAIVDCDTVETARAIYGQCDGTEFERSSNFFDLRFIPDDTEFNDVPREVDECYEAPDVYKPIDFTTNVLQNSRAKLTWDADDPDRVRLTRHSFTKNDIDNMDFKIYLASTDEESEEDNDGIKQKYKNLLAEIEEEKEVDEDLEVTFAPALTQAISEEDDELEETTIDKYLRKQKEKKQLKKAAKEASRQLQIGSDDDALDNGSRKSKKKPVEEQETAEKQRAELELLMDDSADGNKHFDLKEIIKAEKKKRRRKKRINEKEVDEDNFEINADDPRFAALLESHHFAIDPTNPHFKKTKAMQKLLEERQRRQVLADSEEIRDQESRKTSSNTFKDTSLSSLVNSVKRKTAVIAERNHRGKRNKYG</sequence>
<feature type="domain" description="ESF1 RRM" evidence="7">
    <location>
        <begin position="179"/>
        <end position="341"/>
    </location>
</feature>
<evidence type="ECO:0000256" key="2">
    <source>
        <dbReference type="ARBA" id="ARBA00009087"/>
    </source>
</evidence>
<feature type="compositionally biased region" description="Basic and acidic residues" evidence="5">
    <location>
        <begin position="36"/>
        <end position="55"/>
    </location>
</feature>
<keyword evidence="4" id="KW-0539">Nucleus</keyword>
<feature type="region of interest" description="Disordered" evidence="5">
    <location>
        <begin position="1"/>
        <end position="55"/>
    </location>
</feature>
<feature type="region of interest" description="Disordered" evidence="5">
    <location>
        <begin position="225"/>
        <end position="253"/>
    </location>
</feature>